<proteinExistence type="predicted"/>
<dbReference type="AlphaFoldDB" id="A0A9P6U2Z8"/>
<organism evidence="1 2">
    <name type="scientific">Actinomortierella ambigua</name>
    <dbReference type="NCBI Taxonomy" id="1343610"/>
    <lineage>
        <taxon>Eukaryota</taxon>
        <taxon>Fungi</taxon>
        <taxon>Fungi incertae sedis</taxon>
        <taxon>Mucoromycota</taxon>
        <taxon>Mortierellomycotina</taxon>
        <taxon>Mortierellomycetes</taxon>
        <taxon>Mortierellales</taxon>
        <taxon>Mortierellaceae</taxon>
        <taxon>Actinomortierella</taxon>
    </lineage>
</organism>
<evidence type="ECO:0000313" key="1">
    <source>
        <dbReference type="EMBL" id="KAG0257421.1"/>
    </source>
</evidence>
<dbReference type="Proteomes" id="UP000807716">
    <property type="component" value="Unassembled WGS sequence"/>
</dbReference>
<dbReference type="PANTHER" id="PTHR37331">
    <property type="entry name" value="YALI0F11671P"/>
    <property type="match status" value="1"/>
</dbReference>
<dbReference type="EMBL" id="JAAAJB010000363">
    <property type="protein sequence ID" value="KAG0257421.1"/>
    <property type="molecule type" value="Genomic_DNA"/>
</dbReference>
<gene>
    <name evidence="1" type="ORF">DFQ27_005165</name>
</gene>
<evidence type="ECO:0000313" key="2">
    <source>
        <dbReference type="Proteomes" id="UP000807716"/>
    </source>
</evidence>
<name>A0A9P6U2Z8_9FUNG</name>
<protein>
    <submittedName>
        <fullName evidence="1">Uncharacterized protein</fullName>
    </submittedName>
</protein>
<keyword evidence="2" id="KW-1185">Reference proteome</keyword>
<comment type="caution">
    <text evidence="1">The sequence shown here is derived from an EMBL/GenBank/DDBJ whole genome shotgun (WGS) entry which is preliminary data.</text>
</comment>
<accession>A0A9P6U2Z8</accession>
<reference evidence="1" key="1">
    <citation type="journal article" date="2020" name="Fungal Divers.">
        <title>Resolving the Mortierellaceae phylogeny through synthesis of multi-gene phylogenetics and phylogenomics.</title>
        <authorList>
            <person name="Vandepol N."/>
            <person name="Liber J."/>
            <person name="Desiro A."/>
            <person name="Na H."/>
            <person name="Kennedy M."/>
            <person name="Barry K."/>
            <person name="Grigoriev I.V."/>
            <person name="Miller A.N."/>
            <person name="O'Donnell K."/>
            <person name="Stajich J.E."/>
            <person name="Bonito G."/>
        </authorList>
    </citation>
    <scope>NUCLEOTIDE SEQUENCE</scope>
    <source>
        <strain evidence="1">BC1065</strain>
    </source>
</reference>
<dbReference type="OrthoDB" id="5397701at2759"/>
<dbReference type="PANTHER" id="PTHR37331:SF1">
    <property type="entry name" value="YALI0F11671P"/>
    <property type="match status" value="1"/>
</dbReference>
<sequence length="237" mass="26493">MSPVTAMAMSMAFRRNGVRSAACCFSTSSSVSSNGDAQVPKVVQAQNYPFPLYFHLIPRDSPTNTSASPAGWATADGAFSASAKKSLKEQVPVSTYALSFLPTFPKHHRQVVGYHSQKQESASEPFVIRPNRFTENEAFNHVLHEVIQHNLAQDPDVRSVLQLQLEGWTHIPDYRNPAPYGRIPLPEDIFGSVQIVDGEIRPESYQRMPSHRIVSSNGLFVLSDYLHQQLLHHLRNL</sequence>